<gene>
    <name evidence="2" type="ORF">EAE97_010225</name>
</gene>
<feature type="compositionally biased region" description="Pro residues" evidence="1">
    <location>
        <begin position="62"/>
        <end position="73"/>
    </location>
</feature>
<name>A0A9P5LU74_9HELO</name>
<feature type="region of interest" description="Disordered" evidence="1">
    <location>
        <begin position="1"/>
        <end position="88"/>
    </location>
</feature>
<evidence type="ECO:0000313" key="3">
    <source>
        <dbReference type="Proteomes" id="UP000710849"/>
    </source>
</evidence>
<accession>A0A9P5LU74</accession>
<dbReference type="Proteomes" id="UP000710849">
    <property type="component" value="Unassembled WGS sequence"/>
</dbReference>
<organism evidence="2 3">
    <name type="scientific">Botrytis byssoidea</name>
    <dbReference type="NCBI Taxonomy" id="139641"/>
    <lineage>
        <taxon>Eukaryota</taxon>
        <taxon>Fungi</taxon>
        <taxon>Dikarya</taxon>
        <taxon>Ascomycota</taxon>
        <taxon>Pezizomycotina</taxon>
        <taxon>Leotiomycetes</taxon>
        <taxon>Helotiales</taxon>
        <taxon>Sclerotiniaceae</taxon>
        <taxon>Botrytis</taxon>
    </lineage>
</organism>
<protein>
    <submittedName>
        <fullName evidence="2">Uncharacterized protein</fullName>
    </submittedName>
</protein>
<keyword evidence="3" id="KW-1185">Reference proteome</keyword>
<dbReference type="RefSeq" id="XP_038728450.1">
    <property type="nucleotide sequence ID" value="XM_038880740.1"/>
</dbReference>
<evidence type="ECO:0000313" key="2">
    <source>
        <dbReference type="EMBL" id="KAF7926716.1"/>
    </source>
</evidence>
<feature type="compositionally biased region" description="Basic and acidic residues" evidence="1">
    <location>
        <begin position="18"/>
        <end position="31"/>
    </location>
</feature>
<proteinExistence type="predicted"/>
<evidence type="ECO:0000256" key="1">
    <source>
        <dbReference type="SAM" id="MobiDB-lite"/>
    </source>
</evidence>
<dbReference type="AlphaFoldDB" id="A0A9P5LU74"/>
<dbReference type="EMBL" id="RCSW01000026">
    <property type="protein sequence ID" value="KAF7926716.1"/>
    <property type="molecule type" value="Genomic_DNA"/>
</dbReference>
<reference evidence="2 3" key="1">
    <citation type="journal article" date="2020" name="Genome Biol. Evol.">
        <title>Comparative genomics of Sclerotiniaceae.</title>
        <authorList>
            <person name="Valero Jimenez C.A."/>
            <person name="Steentjes M."/>
            <person name="Scholten O.E."/>
            <person name="Van Kan J.A.L."/>
        </authorList>
    </citation>
    <scope>NUCLEOTIDE SEQUENCE [LARGE SCALE GENOMIC DNA]</scope>
    <source>
        <strain evidence="2 3">MUCL 94</strain>
    </source>
</reference>
<comment type="caution">
    <text evidence="2">The sequence shown here is derived from an EMBL/GenBank/DDBJ whole genome shotgun (WGS) entry which is preliminary data.</text>
</comment>
<dbReference type="GeneID" id="62153813"/>
<sequence length="88" mass="9962">MTQGAKRCMHSALSRGKRINEPKKGRRENNAGKKGKKPKMNAQIQQRKTGKKFHTRQTTQPMPNPNPSLPPMNPITKNRPLPTPKHTT</sequence>